<dbReference type="OrthoDB" id="542013at2759"/>
<protein>
    <submittedName>
        <fullName evidence="2">Short-chain dehydrogenase</fullName>
    </submittedName>
</protein>
<dbReference type="STRING" id="68775.A0A5C3M4E0"/>
<dbReference type="EMBL" id="ML213599">
    <property type="protein sequence ID" value="TFK39465.1"/>
    <property type="molecule type" value="Genomic_DNA"/>
</dbReference>
<sequence>MAKKPFLSLVWDQWKKVPPVAAADLQGKTVVVLGANAGIGFEAAKHFAKMNAGRVILACRSRARGETALECLKSETGYEKAELWIVDLAEFSSVKAFADKFEKDGGRLDVLVENAGMAPPFDNTAEFTIDGWEQTLQVNNLGPSLLAFLLLPRMLQTAKNGSSLNSTLEDALINSDKPLRTFGSKEYCTKSVMGSRRYYDTKLLNVLFTRALSDRLQTNSLIVNTVNPGFCYSELRRGIQGGIIAAAAWTMERTMAHTAEEGSRQLVWAAVGGNDQLDDLRGAFINNLEVCEAGDFIISDKGKSVQEKLWLDLVDELSAIDSRVRGIVDTYLK</sequence>
<name>A0A5C3M4E0_9AGAR</name>
<dbReference type="PRINTS" id="PR00081">
    <property type="entry name" value="GDHRDH"/>
</dbReference>
<reference evidence="2 3" key="1">
    <citation type="journal article" date="2019" name="Nat. Ecol. Evol.">
        <title>Megaphylogeny resolves global patterns of mushroom evolution.</title>
        <authorList>
            <person name="Varga T."/>
            <person name="Krizsan K."/>
            <person name="Foldi C."/>
            <person name="Dima B."/>
            <person name="Sanchez-Garcia M."/>
            <person name="Sanchez-Ramirez S."/>
            <person name="Szollosi G.J."/>
            <person name="Szarkandi J.G."/>
            <person name="Papp V."/>
            <person name="Albert L."/>
            <person name="Andreopoulos W."/>
            <person name="Angelini C."/>
            <person name="Antonin V."/>
            <person name="Barry K.W."/>
            <person name="Bougher N.L."/>
            <person name="Buchanan P."/>
            <person name="Buyck B."/>
            <person name="Bense V."/>
            <person name="Catcheside P."/>
            <person name="Chovatia M."/>
            <person name="Cooper J."/>
            <person name="Damon W."/>
            <person name="Desjardin D."/>
            <person name="Finy P."/>
            <person name="Geml J."/>
            <person name="Haridas S."/>
            <person name="Hughes K."/>
            <person name="Justo A."/>
            <person name="Karasinski D."/>
            <person name="Kautmanova I."/>
            <person name="Kiss B."/>
            <person name="Kocsube S."/>
            <person name="Kotiranta H."/>
            <person name="LaButti K.M."/>
            <person name="Lechner B.E."/>
            <person name="Liimatainen K."/>
            <person name="Lipzen A."/>
            <person name="Lukacs Z."/>
            <person name="Mihaltcheva S."/>
            <person name="Morgado L.N."/>
            <person name="Niskanen T."/>
            <person name="Noordeloos M.E."/>
            <person name="Ohm R.A."/>
            <person name="Ortiz-Santana B."/>
            <person name="Ovrebo C."/>
            <person name="Racz N."/>
            <person name="Riley R."/>
            <person name="Savchenko A."/>
            <person name="Shiryaev A."/>
            <person name="Soop K."/>
            <person name="Spirin V."/>
            <person name="Szebenyi C."/>
            <person name="Tomsovsky M."/>
            <person name="Tulloss R.E."/>
            <person name="Uehling J."/>
            <person name="Grigoriev I.V."/>
            <person name="Vagvolgyi C."/>
            <person name="Papp T."/>
            <person name="Martin F.M."/>
            <person name="Miettinen O."/>
            <person name="Hibbett D.S."/>
            <person name="Nagy L.G."/>
        </authorList>
    </citation>
    <scope>NUCLEOTIDE SEQUENCE [LARGE SCALE GENOMIC DNA]</scope>
    <source>
        <strain evidence="2 3">CBS 166.37</strain>
    </source>
</reference>
<dbReference type="InterPro" id="IPR036291">
    <property type="entry name" value="NAD(P)-bd_dom_sf"/>
</dbReference>
<keyword evidence="3" id="KW-1185">Reference proteome</keyword>
<evidence type="ECO:0000313" key="3">
    <source>
        <dbReference type="Proteomes" id="UP000308652"/>
    </source>
</evidence>
<evidence type="ECO:0000256" key="1">
    <source>
        <dbReference type="ARBA" id="ARBA00023002"/>
    </source>
</evidence>
<proteinExistence type="predicted"/>
<dbReference type="Gene3D" id="3.40.50.720">
    <property type="entry name" value="NAD(P)-binding Rossmann-like Domain"/>
    <property type="match status" value="1"/>
</dbReference>
<dbReference type="InterPro" id="IPR002347">
    <property type="entry name" value="SDR_fam"/>
</dbReference>
<dbReference type="Pfam" id="PF00106">
    <property type="entry name" value="adh_short"/>
    <property type="match status" value="1"/>
</dbReference>
<accession>A0A5C3M4E0</accession>
<gene>
    <name evidence="2" type="ORF">BDQ12DRAFT_722329</name>
</gene>
<dbReference type="PANTHER" id="PTHR43157:SF31">
    <property type="entry name" value="PHOSPHATIDYLINOSITOL-GLYCAN BIOSYNTHESIS CLASS F PROTEIN"/>
    <property type="match status" value="1"/>
</dbReference>
<dbReference type="AlphaFoldDB" id="A0A5C3M4E0"/>
<evidence type="ECO:0000313" key="2">
    <source>
        <dbReference type="EMBL" id="TFK39465.1"/>
    </source>
</evidence>
<dbReference type="PANTHER" id="PTHR43157">
    <property type="entry name" value="PHOSPHATIDYLINOSITOL-GLYCAN BIOSYNTHESIS CLASS F PROTEIN-RELATED"/>
    <property type="match status" value="1"/>
</dbReference>
<dbReference type="GO" id="GO:0016491">
    <property type="term" value="F:oxidoreductase activity"/>
    <property type="evidence" value="ECO:0007669"/>
    <property type="project" value="UniProtKB-KW"/>
</dbReference>
<dbReference type="Proteomes" id="UP000308652">
    <property type="component" value="Unassembled WGS sequence"/>
</dbReference>
<organism evidence="2 3">
    <name type="scientific">Crucibulum laeve</name>
    <dbReference type="NCBI Taxonomy" id="68775"/>
    <lineage>
        <taxon>Eukaryota</taxon>
        <taxon>Fungi</taxon>
        <taxon>Dikarya</taxon>
        <taxon>Basidiomycota</taxon>
        <taxon>Agaricomycotina</taxon>
        <taxon>Agaricomycetes</taxon>
        <taxon>Agaricomycetidae</taxon>
        <taxon>Agaricales</taxon>
        <taxon>Agaricineae</taxon>
        <taxon>Nidulariaceae</taxon>
        <taxon>Crucibulum</taxon>
    </lineage>
</organism>
<keyword evidence="1" id="KW-0560">Oxidoreductase</keyword>
<dbReference type="SUPFAM" id="SSF51735">
    <property type="entry name" value="NAD(P)-binding Rossmann-fold domains"/>
    <property type="match status" value="1"/>
</dbReference>